<dbReference type="Proteomes" id="UP001140066">
    <property type="component" value="Unassembled WGS sequence"/>
</dbReference>
<organism evidence="1 2">
    <name type="scientific">Coemansia linderi</name>
    <dbReference type="NCBI Taxonomy" id="2663919"/>
    <lineage>
        <taxon>Eukaryota</taxon>
        <taxon>Fungi</taxon>
        <taxon>Fungi incertae sedis</taxon>
        <taxon>Zoopagomycota</taxon>
        <taxon>Kickxellomycotina</taxon>
        <taxon>Kickxellomycetes</taxon>
        <taxon>Kickxellales</taxon>
        <taxon>Kickxellaceae</taxon>
        <taxon>Coemansia</taxon>
    </lineage>
</organism>
<gene>
    <name evidence="1" type="ORF">GGI18_001966</name>
</gene>
<protein>
    <submittedName>
        <fullName evidence="1">Uncharacterized protein</fullName>
    </submittedName>
</protein>
<sequence length="1102" mass="118404">MVSNVTWTILMASRAALVMAVWFLVLPYIVYWMTRFYFWSGGQSSLRVAGTSVDSSNNATEAVVYAVSPASVRFVGFSSWHEWYNYARVNSTVTPIVSRTGVLDGATSVVLILYTLTRLVIKPSSLMLCRALGVRVSDEWIDEAVDSVAELAAKCIEGGVVTVTTIVLFMALFILRDWIYANAPVQENFVEDPVAEDPVPPEPVIQQLRIGRDAQQELPRLNIVQAQPVVVENPHHRPLFERLALLDDHLPDEQPVPVHRLRVSSSSSSSSNSSSSSDDGQPGPSASTRNHDSFGLQDDEYADEADNAWSLVSSNESSPPFVPPTFTSESSRSIAARVGFDPPSDSSSDGESEDGGGEARHPLFGSRRHVDPFTFDFDMPPNPRREEEDGHVEPEAVAADPEPEPEPELELELEPALEPVAAAAIDDDDNFGEPEMGEGMLEAMGFRGRAMDAAQYFVLVLSMVSVVLATLAWVPFIIGRAFASLNPIRWALYAVYVCTAAVDAASEFVLDRLLAVAEAGVNMLGPAAAFFVPGMRGALQADGRLWDWLGAAAVRGAALERVQQSWAVRAVFPWVSASLRPTPTAGGAAPDLAALAGLSGGERDVWRRFVRWGIPVDRAAAALQQAAAGATLGERLAMVGAGHAVVVAAAWVFVAHAPPGLRRTAAYAQARVVVLMAKIAYFIFVELALFPALCGFCVTTSVAPVLQLPGLWAGGAWPWGRVAVYWVVGLGFMIHFARFVLYCRQILRPGVLWFIRDPNDPAFHPMREILEDRMAPQQYKIGRSAVMYCAIIGACVLAPAHMAACVAPAGLLPVAWAGGADADADFWRAGHACALGVAVLLPVLFAWGRPYAVAQAALGRWWRVAARVARLTEFMLGERDVLDEGRWVLRAAPWLPSCVARLWAPADDVRGALAALGAVDEARAGRVEAALPTDAFRRRLQAAADRVLAASAVQFVLDGGNLRVPAIDTVPVVAGRRMLVPVDGHGRPADARHDYEAADHPDVRAAGLDPGLLPAPAPESSYRDQRFKREDHTVVYAPPALRARLALFLALGWAAIAGAGIAVLMLALASGRAIGRRISMGEAEPAGDVLSLGIGLLCVVAG</sequence>
<evidence type="ECO:0000313" key="2">
    <source>
        <dbReference type="Proteomes" id="UP001140066"/>
    </source>
</evidence>
<feature type="non-terminal residue" evidence="1">
    <location>
        <position position="1102"/>
    </location>
</feature>
<evidence type="ECO:0000313" key="1">
    <source>
        <dbReference type="EMBL" id="KAJ2790171.1"/>
    </source>
</evidence>
<name>A0ACC1KHL5_9FUNG</name>
<dbReference type="EMBL" id="JANBUK010000392">
    <property type="protein sequence ID" value="KAJ2790171.1"/>
    <property type="molecule type" value="Genomic_DNA"/>
</dbReference>
<accession>A0ACC1KHL5</accession>
<keyword evidence="2" id="KW-1185">Reference proteome</keyword>
<comment type="caution">
    <text evidence="1">The sequence shown here is derived from an EMBL/GenBank/DDBJ whole genome shotgun (WGS) entry which is preliminary data.</text>
</comment>
<proteinExistence type="predicted"/>
<reference evidence="1" key="1">
    <citation type="submission" date="2022-07" db="EMBL/GenBank/DDBJ databases">
        <title>Phylogenomic reconstructions and comparative analyses of Kickxellomycotina fungi.</title>
        <authorList>
            <person name="Reynolds N.K."/>
            <person name="Stajich J.E."/>
            <person name="Barry K."/>
            <person name="Grigoriev I.V."/>
            <person name="Crous P."/>
            <person name="Smith M.E."/>
        </authorList>
    </citation>
    <scope>NUCLEOTIDE SEQUENCE</scope>
    <source>
        <strain evidence="1">BCRC 34191</strain>
    </source>
</reference>